<dbReference type="RefSeq" id="WP_126620277.1">
    <property type="nucleotide sequence ID" value="NZ_CP034563.1"/>
</dbReference>
<accession>A0A3S9PBB8</accession>
<name>A0A3S9PBB8_9BACT</name>
<dbReference type="EMBL" id="CP034563">
    <property type="protein sequence ID" value="AZQ65504.1"/>
    <property type="molecule type" value="Genomic_DNA"/>
</dbReference>
<keyword evidence="2" id="KW-1185">Reference proteome</keyword>
<proteinExistence type="predicted"/>
<reference evidence="1 2" key="1">
    <citation type="submission" date="2018-12" db="EMBL/GenBank/DDBJ databases">
        <title>Flammeovirga pectinis sp. nov., isolated from the gut of the Korean scallop, Patinopecten yessoensis.</title>
        <authorList>
            <person name="Bae J.-W."/>
            <person name="Jeong Y.-S."/>
            <person name="Kang W."/>
        </authorList>
    </citation>
    <scope>NUCLEOTIDE SEQUENCE [LARGE SCALE GENOMIC DNA]</scope>
    <source>
        <strain evidence="1 2">L12M1</strain>
    </source>
</reference>
<dbReference type="OrthoDB" id="9838914at2"/>
<dbReference type="KEGG" id="fll:EI427_25155"/>
<protein>
    <submittedName>
        <fullName evidence="1">Uncharacterized protein</fullName>
    </submittedName>
</protein>
<organism evidence="1 2">
    <name type="scientific">Flammeovirga pectinis</name>
    <dbReference type="NCBI Taxonomy" id="2494373"/>
    <lineage>
        <taxon>Bacteria</taxon>
        <taxon>Pseudomonadati</taxon>
        <taxon>Bacteroidota</taxon>
        <taxon>Cytophagia</taxon>
        <taxon>Cytophagales</taxon>
        <taxon>Flammeovirgaceae</taxon>
        <taxon>Flammeovirga</taxon>
    </lineage>
</organism>
<sequence>MLNSLNDFLHIDNNLFERVLDYCKETELQNHRVFSIFPSEEKINGFINDILGRDLNNRVDYPYSQYELKNYHFLLDTIYDLLIRMDDKNDIYTYKEHLIKLYR</sequence>
<evidence type="ECO:0000313" key="1">
    <source>
        <dbReference type="EMBL" id="AZQ65504.1"/>
    </source>
</evidence>
<gene>
    <name evidence="1" type="ORF">EI427_25155</name>
</gene>
<evidence type="ECO:0000313" key="2">
    <source>
        <dbReference type="Proteomes" id="UP000267268"/>
    </source>
</evidence>
<dbReference type="AlphaFoldDB" id="A0A3S9PBB8"/>
<dbReference type="Proteomes" id="UP000267268">
    <property type="component" value="Chromosome 2"/>
</dbReference>